<dbReference type="EMBL" id="VUJU01015368">
    <property type="protein sequence ID" value="KAF0694429.1"/>
    <property type="molecule type" value="Genomic_DNA"/>
</dbReference>
<proteinExistence type="predicted"/>
<dbReference type="Proteomes" id="UP000478052">
    <property type="component" value="Unassembled WGS sequence"/>
</dbReference>
<name>A0A6G0VKI7_APHCR</name>
<sequence>MHETSSFHVEASLKLKLEDQCVPLQPSILKARNTFVATNRLIVAAIIDVILYLVQHSLALRGHRENWESNLRGNFKDLVCLLGKYHPVLGSYIAGQ</sequence>
<evidence type="ECO:0000313" key="1">
    <source>
        <dbReference type="EMBL" id="KAF0694429.1"/>
    </source>
</evidence>
<organism evidence="1 2">
    <name type="scientific">Aphis craccivora</name>
    <name type="common">Cowpea aphid</name>
    <dbReference type="NCBI Taxonomy" id="307492"/>
    <lineage>
        <taxon>Eukaryota</taxon>
        <taxon>Metazoa</taxon>
        <taxon>Ecdysozoa</taxon>
        <taxon>Arthropoda</taxon>
        <taxon>Hexapoda</taxon>
        <taxon>Insecta</taxon>
        <taxon>Pterygota</taxon>
        <taxon>Neoptera</taxon>
        <taxon>Paraneoptera</taxon>
        <taxon>Hemiptera</taxon>
        <taxon>Sternorrhyncha</taxon>
        <taxon>Aphidomorpha</taxon>
        <taxon>Aphidoidea</taxon>
        <taxon>Aphididae</taxon>
        <taxon>Aphidini</taxon>
        <taxon>Aphis</taxon>
        <taxon>Aphis</taxon>
    </lineage>
</organism>
<feature type="non-terminal residue" evidence="1">
    <location>
        <position position="96"/>
    </location>
</feature>
<reference evidence="1 2" key="1">
    <citation type="submission" date="2019-08" db="EMBL/GenBank/DDBJ databases">
        <title>Whole genome of Aphis craccivora.</title>
        <authorList>
            <person name="Voronova N.V."/>
            <person name="Shulinski R.S."/>
            <person name="Bandarenka Y.V."/>
            <person name="Zhorov D.G."/>
            <person name="Warner D."/>
        </authorList>
    </citation>
    <scope>NUCLEOTIDE SEQUENCE [LARGE SCALE GENOMIC DNA]</scope>
    <source>
        <strain evidence="1">180601</strain>
        <tissue evidence="1">Whole Body</tissue>
    </source>
</reference>
<accession>A0A6G0VKI7</accession>
<dbReference type="AlphaFoldDB" id="A0A6G0VKI7"/>
<evidence type="ECO:0000313" key="2">
    <source>
        <dbReference type="Proteomes" id="UP000478052"/>
    </source>
</evidence>
<comment type="caution">
    <text evidence="1">The sequence shown here is derived from an EMBL/GenBank/DDBJ whole genome shotgun (WGS) entry which is preliminary data.</text>
</comment>
<dbReference type="OrthoDB" id="6623864at2759"/>
<gene>
    <name evidence="1" type="ORF">FWK35_00030934</name>
</gene>
<protein>
    <submittedName>
        <fullName evidence="1">Zinc finger MYM-type protein 1-like</fullName>
    </submittedName>
</protein>
<keyword evidence="2" id="KW-1185">Reference proteome</keyword>